<protein>
    <submittedName>
        <fullName evidence="2">Uncharacterized protein</fullName>
    </submittedName>
</protein>
<keyword evidence="1" id="KW-0812">Transmembrane</keyword>
<keyword evidence="3" id="KW-1185">Reference proteome</keyword>
<sequence length="129" mass="13289">MTGMTKVWLPSAVWVVAAAASLWTARALATGDLTAIPLLVVFIVVGVLGFPLGVGLGRLGARREAVAAAALAAVSTTATCAVHLLGDGAWWTPGEGMALILVGVMFAVTVLPLLALGFFIGWAVRVHRR</sequence>
<feature type="transmembrane region" description="Helical" evidence="1">
    <location>
        <begin position="37"/>
        <end position="59"/>
    </location>
</feature>
<proteinExistence type="predicted"/>
<comment type="caution">
    <text evidence="2">The sequence shown here is derived from an EMBL/GenBank/DDBJ whole genome shotgun (WGS) entry which is preliminary data.</text>
</comment>
<keyword evidence="1" id="KW-1133">Transmembrane helix</keyword>
<reference evidence="3" key="1">
    <citation type="submission" date="2015-07" db="EMBL/GenBank/DDBJ databases">
        <authorList>
            <person name="Ju K.-S."/>
            <person name="Doroghazi J.R."/>
            <person name="Metcalf W.W."/>
        </authorList>
    </citation>
    <scope>NUCLEOTIDE SEQUENCE [LARGE SCALE GENOMIC DNA]</scope>
    <source>
        <strain evidence="3">NRRL 2290</strain>
    </source>
</reference>
<dbReference type="PATRIC" id="fig|67356.5.peg.2758"/>
<gene>
    <name evidence="2" type="ORF">ADK37_12760</name>
</gene>
<feature type="transmembrane region" description="Helical" evidence="1">
    <location>
        <begin position="98"/>
        <end position="124"/>
    </location>
</feature>
<accession>A0A0L8LGK8</accession>
<evidence type="ECO:0000313" key="2">
    <source>
        <dbReference type="EMBL" id="KOG37250.1"/>
    </source>
</evidence>
<keyword evidence="1" id="KW-0472">Membrane</keyword>
<dbReference type="Proteomes" id="UP000037251">
    <property type="component" value="Unassembled WGS sequence"/>
</dbReference>
<feature type="transmembrane region" description="Helical" evidence="1">
    <location>
        <begin position="66"/>
        <end position="86"/>
    </location>
</feature>
<evidence type="ECO:0000256" key="1">
    <source>
        <dbReference type="SAM" id="Phobius"/>
    </source>
</evidence>
<dbReference type="AlphaFoldDB" id="A0A0L8LGK8"/>
<evidence type="ECO:0000313" key="3">
    <source>
        <dbReference type="Proteomes" id="UP000037251"/>
    </source>
</evidence>
<organism evidence="2 3">
    <name type="scientific">Streptomyces resistomycificus</name>
    <dbReference type="NCBI Taxonomy" id="67356"/>
    <lineage>
        <taxon>Bacteria</taxon>
        <taxon>Bacillati</taxon>
        <taxon>Actinomycetota</taxon>
        <taxon>Actinomycetes</taxon>
        <taxon>Kitasatosporales</taxon>
        <taxon>Streptomycetaceae</taxon>
        <taxon>Streptomyces</taxon>
        <taxon>Streptomyces aurantiacus group</taxon>
    </lineage>
</organism>
<dbReference type="EMBL" id="LGUS01000116">
    <property type="protein sequence ID" value="KOG37250.1"/>
    <property type="molecule type" value="Genomic_DNA"/>
</dbReference>
<dbReference type="RefSeq" id="WP_030037864.1">
    <property type="nucleotide sequence ID" value="NZ_KL575586.1"/>
</dbReference>
<name>A0A0L8LGK8_9ACTN</name>